<dbReference type="CDD" id="cd12151">
    <property type="entry name" value="F1-ATPase_gamma"/>
    <property type="match status" value="1"/>
</dbReference>
<proteinExistence type="inferred from homology"/>
<dbReference type="GO" id="GO:0005524">
    <property type="term" value="F:ATP binding"/>
    <property type="evidence" value="ECO:0007669"/>
    <property type="project" value="UniProtKB-UniRule"/>
</dbReference>
<keyword evidence="10" id="KW-1003">Cell membrane</keyword>
<dbReference type="PANTHER" id="PTHR11693:SF22">
    <property type="entry name" value="ATP SYNTHASE SUBUNIT GAMMA, MITOCHONDRIAL"/>
    <property type="match status" value="1"/>
</dbReference>
<protein>
    <recommendedName>
        <fullName evidence="10">ATP synthase gamma chain</fullName>
    </recommendedName>
    <alternativeName>
        <fullName evidence="10">ATP synthase F1 sector gamma subunit</fullName>
    </alternativeName>
    <alternativeName>
        <fullName evidence="10">F-ATPase gamma subunit</fullName>
    </alternativeName>
</protein>
<evidence type="ECO:0000256" key="8">
    <source>
        <dbReference type="ARBA" id="ARBA00023196"/>
    </source>
</evidence>
<evidence type="ECO:0000256" key="5">
    <source>
        <dbReference type="ARBA" id="ARBA00022781"/>
    </source>
</evidence>
<dbReference type="InterPro" id="IPR035968">
    <property type="entry name" value="ATP_synth_F1_ATPase_gsu"/>
</dbReference>
<reference evidence="11" key="1">
    <citation type="submission" date="2020-06" db="EMBL/GenBank/DDBJ databases">
        <title>Novel chitinolytic bacterium.</title>
        <authorList>
            <person name="Ungkulpasvich U."/>
            <person name="Kosugi A."/>
            <person name="Uke A."/>
        </authorList>
    </citation>
    <scope>NUCLEOTIDE SEQUENCE</scope>
    <source>
        <strain evidence="11">UUS1-1</strain>
    </source>
</reference>
<keyword evidence="8 10" id="KW-0139">CF(1)</keyword>
<evidence type="ECO:0000256" key="4">
    <source>
        <dbReference type="ARBA" id="ARBA00022448"/>
    </source>
</evidence>
<evidence type="ECO:0000256" key="9">
    <source>
        <dbReference type="ARBA" id="ARBA00023310"/>
    </source>
</evidence>
<comment type="similarity">
    <text evidence="3 10">Belongs to the ATPase gamma chain family.</text>
</comment>
<comment type="subcellular location">
    <subcellularLocation>
        <location evidence="10">Cell membrane</location>
        <topology evidence="10">Peripheral membrane protein</topology>
    </subcellularLocation>
    <subcellularLocation>
        <location evidence="2">Membrane</location>
        <topology evidence="2">Peripheral membrane protein</topology>
    </subcellularLocation>
</comment>
<dbReference type="PRINTS" id="PR00126">
    <property type="entry name" value="ATPASEGAMMA"/>
</dbReference>
<dbReference type="NCBIfam" id="TIGR01146">
    <property type="entry name" value="ATPsyn_F1gamma"/>
    <property type="match status" value="1"/>
</dbReference>
<comment type="subunit">
    <text evidence="10">F-type ATPases have 2 components, CF(1) - the catalytic core - and CF(0) - the membrane proton channel. CF(1) has five subunits: alpha(3), beta(3), gamma(1), delta(1), epsilon(1). CF(0) has three main subunits: a, b and c.</text>
</comment>
<dbReference type="EMBL" id="JAAKDE010000017">
    <property type="protein sequence ID" value="MBA2133653.1"/>
    <property type="molecule type" value="Genomic_DNA"/>
</dbReference>
<comment type="function">
    <text evidence="1 10">Produces ATP from ADP in the presence of a proton gradient across the membrane. The gamma chain is believed to be important in regulating ATPase activity and the flow of protons through the CF(0) complex.</text>
</comment>
<evidence type="ECO:0000256" key="7">
    <source>
        <dbReference type="ARBA" id="ARBA00023136"/>
    </source>
</evidence>
<accession>A0A8J6LN97</accession>
<keyword evidence="5 10" id="KW-0375">Hydrogen ion transport</keyword>
<keyword evidence="7 10" id="KW-0472">Membrane</keyword>
<dbReference type="GO" id="GO:0005886">
    <property type="term" value="C:plasma membrane"/>
    <property type="evidence" value="ECO:0007669"/>
    <property type="project" value="UniProtKB-SubCell"/>
</dbReference>
<evidence type="ECO:0000256" key="2">
    <source>
        <dbReference type="ARBA" id="ARBA00004170"/>
    </source>
</evidence>
<evidence type="ECO:0000256" key="1">
    <source>
        <dbReference type="ARBA" id="ARBA00003456"/>
    </source>
</evidence>
<keyword evidence="4 10" id="KW-0813">Transport</keyword>
<evidence type="ECO:0000313" key="11">
    <source>
        <dbReference type="EMBL" id="MBA2133653.1"/>
    </source>
</evidence>
<comment type="caution">
    <text evidence="11">The sequence shown here is derived from an EMBL/GenBank/DDBJ whole genome shotgun (WGS) entry which is preliminary data.</text>
</comment>
<dbReference type="Gene3D" id="3.40.1380.10">
    <property type="match status" value="1"/>
</dbReference>
<dbReference type="GO" id="GO:0045259">
    <property type="term" value="C:proton-transporting ATP synthase complex"/>
    <property type="evidence" value="ECO:0007669"/>
    <property type="project" value="UniProtKB-KW"/>
</dbReference>
<evidence type="ECO:0000313" key="12">
    <source>
        <dbReference type="Proteomes" id="UP000657177"/>
    </source>
</evidence>
<evidence type="ECO:0000256" key="3">
    <source>
        <dbReference type="ARBA" id="ARBA00007681"/>
    </source>
</evidence>
<evidence type="ECO:0000256" key="6">
    <source>
        <dbReference type="ARBA" id="ARBA00023065"/>
    </source>
</evidence>
<dbReference type="RefSeq" id="WP_181340123.1">
    <property type="nucleotide sequence ID" value="NZ_JAAKDE010000017.1"/>
</dbReference>
<keyword evidence="12" id="KW-1185">Reference proteome</keyword>
<dbReference type="GO" id="GO:0042777">
    <property type="term" value="P:proton motive force-driven plasma membrane ATP synthesis"/>
    <property type="evidence" value="ECO:0007669"/>
    <property type="project" value="UniProtKB-UniRule"/>
</dbReference>
<dbReference type="Proteomes" id="UP000657177">
    <property type="component" value="Unassembled WGS sequence"/>
</dbReference>
<organism evidence="11 12">
    <name type="scientific">Capillibacterium thermochitinicola</name>
    <dbReference type="NCBI Taxonomy" id="2699427"/>
    <lineage>
        <taxon>Bacteria</taxon>
        <taxon>Bacillati</taxon>
        <taxon>Bacillota</taxon>
        <taxon>Capillibacterium</taxon>
    </lineage>
</organism>
<gene>
    <name evidence="10 11" type="primary">atpG</name>
    <name evidence="11" type="ORF">G5B42_08900</name>
</gene>
<keyword evidence="9 10" id="KW-0066">ATP synthesis</keyword>
<dbReference type="SUPFAM" id="SSF52943">
    <property type="entry name" value="ATP synthase (F1-ATPase), gamma subunit"/>
    <property type="match status" value="1"/>
</dbReference>
<dbReference type="Pfam" id="PF00231">
    <property type="entry name" value="ATP-synt"/>
    <property type="match status" value="1"/>
</dbReference>
<dbReference type="HAMAP" id="MF_00815">
    <property type="entry name" value="ATP_synth_gamma_bact"/>
    <property type="match status" value="1"/>
</dbReference>
<name>A0A8J6LN97_9FIRM</name>
<dbReference type="AlphaFoldDB" id="A0A8J6LN97"/>
<keyword evidence="6 10" id="KW-0406">Ion transport</keyword>
<evidence type="ECO:0000256" key="10">
    <source>
        <dbReference type="HAMAP-Rule" id="MF_00815"/>
    </source>
</evidence>
<dbReference type="InterPro" id="IPR000131">
    <property type="entry name" value="ATP_synth_F1_gsu"/>
</dbReference>
<dbReference type="Gene3D" id="1.10.287.80">
    <property type="entry name" value="ATP synthase, gamma subunit, helix hairpin domain"/>
    <property type="match status" value="1"/>
</dbReference>
<sequence length="289" mass="33100">MENILALKRRIKAVKEIKHITGAMKMVATTKLHKAQERVESSRPFARKISEVLIDLSQVAGSFHPLMESRAVRRTCLVLFTSDQGLSGAYNANLIRHARSFLSQLPSGREVTFLTVGRKGRDYFRRKNYRIGWDFSGRNQLPTFALSAKIASIISEQYRARECDEVYLLYTRFYSPHHLEPRTFRLLPIRPVTEEQKKPAMQGSWSFEPSLEAILEHLIQRYIETEIYRALLEADASEKGARLAAMSTASDNADELIAEFIHRFNHYRQGIITNQLTELMGGVEALAKK</sequence>
<dbReference type="GO" id="GO:0046933">
    <property type="term" value="F:proton-transporting ATP synthase activity, rotational mechanism"/>
    <property type="evidence" value="ECO:0007669"/>
    <property type="project" value="UniProtKB-UniRule"/>
</dbReference>
<dbReference type="PANTHER" id="PTHR11693">
    <property type="entry name" value="ATP SYNTHASE GAMMA CHAIN"/>
    <property type="match status" value="1"/>
</dbReference>